<dbReference type="InterPro" id="IPR015421">
    <property type="entry name" value="PyrdxlP-dep_Trfase_major"/>
</dbReference>
<dbReference type="GeneTree" id="ENSGT00940000158240"/>
<dbReference type="PANTHER" id="PTHR45677:SF8">
    <property type="entry name" value="CYSTEINE SULFINIC ACID DECARBOXYLASE"/>
    <property type="match status" value="1"/>
</dbReference>
<dbReference type="InterPro" id="IPR015424">
    <property type="entry name" value="PyrdxlP-dep_Trfase"/>
</dbReference>
<gene>
    <name evidence="10" type="primary">CSAD</name>
</gene>
<comment type="cofactor">
    <cofactor evidence="1 7 8">
        <name>pyridoxal 5'-phosphate</name>
        <dbReference type="ChEBI" id="CHEBI:597326"/>
    </cofactor>
</comment>
<keyword evidence="11" id="KW-1185">Reference proteome</keyword>
<evidence type="ECO:0000256" key="9">
    <source>
        <dbReference type="SAM" id="MobiDB-lite"/>
    </source>
</evidence>
<dbReference type="Ensembl" id="ENSABRT00000024180.1">
    <property type="protein sequence ID" value="ENSABRP00000017021.1"/>
    <property type="gene ID" value="ENSABRG00000014867.1"/>
</dbReference>
<dbReference type="Gene3D" id="3.90.1150.170">
    <property type="match status" value="1"/>
</dbReference>
<evidence type="ECO:0000256" key="3">
    <source>
        <dbReference type="ARBA" id="ARBA00011738"/>
    </source>
</evidence>
<dbReference type="Proteomes" id="UP000694426">
    <property type="component" value="Unplaced"/>
</dbReference>
<dbReference type="PANTHER" id="PTHR45677">
    <property type="entry name" value="GLUTAMATE DECARBOXYLASE-RELATED"/>
    <property type="match status" value="1"/>
</dbReference>
<evidence type="ECO:0000256" key="5">
    <source>
        <dbReference type="ARBA" id="ARBA00022898"/>
    </source>
</evidence>
<reference evidence="10" key="2">
    <citation type="submission" date="2025-09" db="UniProtKB">
        <authorList>
            <consortium name="Ensembl"/>
        </authorList>
    </citation>
    <scope>IDENTIFICATION</scope>
</reference>
<name>A0A8B9CDH7_9AVES</name>
<evidence type="ECO:0000256" key="6">
    <source>
        <dbReference type="ARBA" id="ARBA00023239"/>
    </source>
</evidence>
<dbReference type="Gene3D" id="3.40.640.10">
    <property type="entry name" value="Type I PLP-dependent aspartate aminotransferase-like (Major domain)"/>
    <property type="match status" value="1"/>
</dbReference>
<evidence type="ECO:0000313" key="11">
    <source>
        <dbReference type="Proteomes" id="UP000694426"/>
    </source>
</evidence>
<keyword evidence="4" id="KW-0210">Decarboxylase</keyword>
<dbReference type="SUPFAM" id="SSF53383">
    <property type="entry name" value="PLP-dependent transferases"/>
    <property type="match status" value="1"/>
</dbReference>
<dbReference type="GO" id="GO:0019752">
    <property type="term" value="P:carboxylic acid metabolic process"/>
    <property type="evidence" value="ECO:0007669"/>
    <property type="project" value="InterPro"/>
</dbReference>
<protein>
    <submittedName>
        <fullName evidence="10">Cysteine sulfinic acid decarboxylase</fullName>
    </submittedName>
</protein>
<evidence type="ECO:0000256" key="4">
    <source>
        <dbReference type="ARBA" id="ARBA00022793"/>
    </source>
</evidence>
<sequence length="600" mass="66223">MPLVPPSHPGVGAKWGGAPPEPPGQGRAHRRPLTLPSGAFSRDQQPVLGALGGAGPSPRPLPGDASAGGGRTLPRSPGRGRGCRLLPFAPALVVRNRARDERRGGAVMAEGSGLERPGLDRAAGEEFLREAFEVLLDEVVRKGTDTALKVCDWREPRELRALLDLELRSHGEPPQRLLQRCRDVARYSVKTGHPRFFNQLFSGLDHHALAGRLLTEALNTSQYTYEIAPVFVLMEEVVLAKLRELVGWSSGDGTFCPGGSISNMYAMNVARFQRFPEGRQRGSRALPRLALFASQESHYSIEKGAAFLGIGTDNVFLVRTDERGKMIPEELEKEIERAKGEGAVPFFVSATCGTTVLGAFDPLGSVADVCQRHGLWLHVDAAWGGSALLSRTHRHLLAGIERADSVAWNPHKMLAVGLQCSALLLRDTSGLLQRCHGAGAAYLFQPDKFYDVAYDTGDKTVQCGRRVDCLKLWLLWKAVGTEGLERRVDRAFACTRYLAEEVRRRDGFQLVLEPEFINLCFWFVPPSLRGREGCEDFWLRLGKVAPAIKERMMKEGSMMVGYQPHGARVNFFRQIVTSPAVTRADLDFFLDEIERLGRDL</sequence>
<proteinExistence type="inferred from homology"/>
<dbReference type="FunFam" id="3.40.640.10:FF:000016">
    <property type="entry name" value="Glutamate decarboxylase like 1"/>
    <property type="match status" value="1"/>
</dbReference>
<dbReference type="GO" id="GO:0042412">
    <property type="term" value="P:taurine biosynthetic process"/>
    <property type="evidence" value="ECO:0007669"/>
    <property type="project" value="Ensembl"/>
</dbReference>
<dbReference type="PROSITE" id="PS00392">
    <property type="entry name" value="DDC_GAD_HDC_YDC"/>
    <property type="match status" value="1"/>
</dbReference>
<dbReference type="GO" id="GO:0030170">
    <property type="term" value="F:pyridoxal phosphate binding"/>
    <property type="evidence" value="ECO:0007669"/>
    <property type="project" value="InterPro"/>
</dbReference>
<evidence type="ECO:0000256" key="7">
    <source>
        <dbReference type="PIRSR" id="PIRSR602129-50"/>
    </source>
</evidence>
<dbReference type="CDD" id="cd06450">
    <property type="entry name" value="DOPA_deC_like"/>
    <property type="match status" value="1"/>
</dbReference>
<dbReference type="GO" id="GO:0004782">
    <property type="term" value="F:sulfinoalanine decarboxylase activity"/>
    <property type="evidence" value="ECO:0007669"/>
    <property type="project" value="TreeGrafter"/>
</dbReference>
<evidence type="ECO:0000256" key="1">
    <source>
        <dbReference type="ARBA" id="ARBA00001933"/>
    </source>
</evidence>
<keyword evidence="6 8" id="KW-0456">Lyase</keyword>
<keyword evidence="5 7" id="KW-0663">Pyridoxal phosphate</keyword>
<comment type="similarity">
    <text evidence="2 8">Belongs to the group II decarboxylase family.</text>
</comment>
<evidence type="ECO:0000256" key="2">
    <source>
        <dbReference type="ARBA" id="ARBA00009533"/>
    </source>
</evidence>
<dbReference type="InterPro" id="IPR021115">
    <property type="entry name" value="Pyridoxal-P_BS"/>
</dbReference>
<accession>A0A8B9CDH7</accession>
<organism evidence="10 11">
    <name type="scientific">Anser brachyrhynchus</name>
    <name type="common">Pink-footed goose</name>
    <dbReference type="NCBI Taxonomy" id="132585"/>
    <lineage>
        <taxon>Eukaryota</taxon>
        <taxon>Metazoa</taxon>
        <taxon>Chordata</taxon>
        <taxon>Craniata</taxon>
        <taxon>Vertebrata</taxon>
        <taxon>Euteleostomi</taxon>
        <taxon>Archelosauria</taxon>
        <taxon>Archosauria</taxon>
        <taxon>Dinosauria</taxon>
        <taxon>Saurischia</taxon>
        <taxon>Theropoda</taxon>
        <taxon>Coelurosauria</taxon>
        <taxon>Aves</taxon>
        <taxon>Neognathae</taxon>
        <taxon>Galloanserae</taxon>
        <taxon>Anseriformes</taxon>
        <taxon>Anatidae</taxon>
        <taxon>Anserinae</taxon>
        <taxon>Anser</taxon>
    </lineage>
</organism>
<comment type="subunit">
    <text evidence="3">Homodimer.</text>
</comment>
<evidence type="ECO:0000313" key="10">
    <source>
        <dbReference type="Ensembl" id="ENSABRP00000017021.1"/>
    </source>
</evidence>
<feature type="modified residue" description="N6-(pyridoxal phosphate)lysine" evidence="7">
    <location>
        <position position="412"/>
    </location>
</feature>
<evidence type="ECO:0000256" key="8">
    <source>
        <dbReference type="RuleBase" id="RU000382"/>
    </source>
</evidence>
<feature type="region of interest" description="Disordered" evidence="9">
    <location>
        <begin position="1"/>
        <end position="82"/>
    </location>
</feature>
<dbReference type="AlphaFoldDB" id="A0A8B9CDH7"/>
<reference evidence="10" key="1">
    <citation type="submission" date="2025-08" db="UniProtKB">
        <authorList>
            <consortium name="Ensembl"/>
        </authorList>
    </citation>
    <scope>IDENTIFICATION</scope>
</reference>
<dbReference type="Pfam" id="PF00282">
    <property type="entry name" value="Pyridoxal_deC"/>
    <property type="match status" value="1"/>
</dbReference>
<dbReference type="GO" id="GO:0005737">
    <property type="term" value="C:cytoplasm"/>
    <property type="evidence" value="ECO:0007669"/>
    <property type="project" value="TreeGrafter"/>
</dbReference>
<dbReference type="InterPro" id="IPR002129">
    <property type="entry name" value="PyrdxlP-dep_de-COase"/>
</dbReference>